<proteinExistence type="inferred from homology"/>
<name>A0ABT8WKZ7_9FLAO</name>
<evidence type="ECO:0000256" key="2">
    <source>
        <dbReference type="ARBA" id="ARBA00022723"/>
    </source>
</evidence>
<keyword evidence="3" id="KW-0378">Hydrolase</keyword>
<dbReference type="SUPFAM" id="SSF53649">
    <property type="entry name" value="Alkaline phosphatase-like"/>
    <property type="match status" value="1"/>
</dbReference>
<dbReference type="Gene3D" id="3.40.720.10">
    <property type="entry name" value="Alkaline Phosphatase, subunit A"/>
    <property type="match status" value="1"/>
</dbReference>
<dbReference type="Pfam" id="PF00884">
    <property type="entry name" value="Sulfatase"/>
    <property type="match status" value="1"/>
</dbReference>
<dbReference type="RefSeq" id="WP_303300975.1">
    <property type="nucleotide sequence ID" value="NZ_BAABDA010000051.1"/>
</dbReference>
<dbReference type="PROSITE" id="PS00149">
    <property type="entry name" value="SULFATASE_2"/>
    <property type="match status" value="1"/>
</dbReference>
<evidence type="ECO:0000256" key="1">
    <source>
        <dbReference type="ARBA" id="ARBA00008779"/>
    </source>
</evidence>
<evidence type="ECO:0000256" key="3">
    <source>
        <dbReference type="ARBA" id="ARBA00022801"/>
    </source>
</evidence>
<comment type="caution">
    <text evidence="5">The sequence shown here is derived from an EMBL/GenBank/DDBJ whole genome shotgun (WGS) entry which is preliminary data.</text>
</comment>
<dbReference type="Proteomes" id="UP001176806">
    <property type="component" value="Unassembled WGS sequence"/>
</dbReference>
<keyword evidence="2" id="KW-0479">Metal-binding</keyword>
<dbReference type="PANTHER" id="PTHR45953:SF1">
    <property type="entry name" value="IDURONATE 2-SULFATASE"/>
    <property type="match status" value="1"/>
</dbReference>
<dbReference type="EMBL" id="JAUOEL010000002">
    <property type="protein sequence ID" value="MDO5973829.1"/>
    <property type="molecule type" value="Genomic_DNA"/>
</dbReference>
<feature type="domain" description="Sulfatase N-terminal" evidence="4">
    <location>
        <begin position="23"/>
        <end position="364"/>
    </location>
</feature>
<gene>
    <name evidence="5" type="ORF">Q4Q40_06495</name>
</gene>
<dbReference type="PANTHER" id="PTHR45953">
    <property type="entry name" value="IDURONATE 2-SULFATASE"/>
    <property type="match status" value="1"/>
</dbReference>
<accession>A0ABT8WKZ7</accession>
<dbReference type="InterPro" id="IPR000917">
    <property type="entry name" value="Sulfatase_N"/>
</dbReference>
<organism evidence="5 6">
    <name type="scientific">Flavivirga jejuensis</name>
    <dbReference type="NCBI Taxonomy" id="870487"/>
    <lineage>
        <taxon>Bacteria</taxon>
        <taxon>Pseudomonadati</taxon>
        <taxon>Bacteroidota</taxon>
        <taxon>Flavobacteriia</taxon>
        <taxon>Flavobacteriales</taxon>
        <taxon>Flavobacteriaceae</taxon>
        <taxon>Flavivirga</taxon>
    </lineage>
</organism>
<evidence type="ECO:0000259" key="4">
    <source>
        <dbReference type="Pfam" id="PF00884"/>
    </source>
</evidence>
<evidence type="ECO:0000313" key="5">
    <source>
        <dbReference type="EMBL" id="MDO5973829.1"/>
    </source>
</evidence>
<reference evidence="5" key="1">
    <citation type="submission" date="2023-07" db="EMBL/GenBank/DDBJ databases">
        <title>Two novel species in the genus Flavivirga.</title>
        <authorList>
            <person name="Kwon K."/>
        </authorList>
    </citation>
    <scope>NUCLEOTIDE SEQUENCE</scope>
    <source>
        <strain evidence="5">KACC 14158</strain>
    </source>
</reference>
<dbReference type="InterPro" id="IPR024607">
    <property type="entry name" value="Sulfatase_CS"/>
</dbReference>
<protein>
    <submittedName>
        <fullName evidence="5">Sulfatase-like hydrolase/transferase</fullName>
    </submittedName>
</protein>
<comment type="similarity">
    <text evidence="1">Belongs to the sulfatase family.</text>
</comment>
<sequence>MKNILNLVLLVIGIIGYGQTEKPNILFIFSDDQSFETIGENGQTIVETPNLDKLTKNGTTFTHAYNQGAWSGAVCVASRSMMISGSSLWQAQKAVVKVKNKEQLSWPELMSEAGYTTYISGKWHVPMPVDSVFDVVKNIKKGMPKTVKTAYNRPIKGENPDIAWYPWDKENGGFWKGGKHWSEVLADDGVEYIERAKNDEAPFFMYLAFNAPHDPRQAPKEYVDKYVLDSIKLPENYQDLYPDMGGKAVPKIRDEKLAPFPRTPYAIKVHRQEYYASITYMDAQIGRILDALEKSGKADNTYIIFTSDHGLAVGHHGLVGKQNMYEHSMRAPFIISGPGIKANKKLDTPIYIQDAMATSLELASIKKPDYVAFKSVLPLMQNRTKKNYETIFGAYMGTQRMLIKDQWKLIVYPKIKKKKLFNLLEDELEINDLANNPDYSDKLDEMTNSLEAKMDKNNDPMTSLDAVDYTVYKKRKH</sequence>
<evidence type="ECO:0000313" key="6">
    <source>
        <dbReference type="Proteomes" id="UP001176806"/>
    </source>
</evidence>
<dbReference type="InterPro" id="IPR017850">
    <property type="entry name" value="Alkaline_phosphatase_core_sf"/>
</dbReference>
<dbReference type="CDD" id="cd16155">
    <property type="entry name" value="sulfatase_like"/>
    <property type="match status" value="1"/>
</dbReference>
<keyword evidence="6" id="KW-1185">Reference proteome</keyword>